<evidence type="ECO:0000313" key="4">
    <source>
        <dbReference type="EMBL" id="NER60668.1"/>
    </source>
</evidence>
<dbReference type="CDD" id="cd00088">
    <property type="entry name" value="HPT"/>
    <property type="match status" value="1"/>
</dbReference>
<dbReference type="Gene3D" id="1.20.120.160">
    <property type="entry name" value="HPT domain"/>
    <property type="match status" value="1"/>
</dbReference>
<protein>
    <submittedName>
        <fullName evidence="5">Hpt domain-containing protein</fullName>
    </submittedName>
</protein>
<evidence type="ECO:0000256" key="1">
    <source>
        <dbReference type="ARBA" id="ARBA00023012"/>
    </source>
</evidence>
<gene>
    <name evidence="4" type="ORF">G3435_13060</name>
    <name evidence="5" type="ORF">G3436_10555</name>
</gene>
<dbReference type="Proteomes" id="UP000482634">
    <property type="component" value="Unassembled WGS sequence"/>
</dbReference>
<evidence type="ECO:0000313" key="6">
    <source>
        <dbReference type="Proteomes" id="UP000480410"/>
    </source>
</evidence>
<feature type="modified residue" description="Phosphohistidine" evidence="2">
    <location>
        <position position="57"/>
    </location>
</feature>
<keyword evidence="2" id="KW-0597">Phosphoprotein</keyword>
<dbReference type="Pfam" id="PF01627">
    <property type="entry name" value="Hpt"/>
    <property type="match status" value="1"/>
</dbReference>
<evidence type="ECO:0000259" key="3">
    <source>
        <dbReference type="PROSITE" id="PS50894"/>
    </source>
</evidence>
<keyword evidence="1" id="KW-0902">Two-component regulatory system</keyword>
<dbReference type="GO" id="GO:0004672">
    <property type="term" value="F:protein kinase activity"/>
    <property type="evidence" value="ECO:0007669"/>
    <property type="project" value="UniProtKB-ARBA"/>
</dbReference>
<dbReference type="RefSeq" id="WP_163944495.1">
    <property type="nucleotide sequence ID" value="NZ_JAAHBU010000128.1"/>
</dbReference>
<dbReference type="SUPFAM" id="SSF47226">
    <property type="entry name" value="Histidine-containing phosphotransfer domain, HPT domain"/>
    <property type="match status" value="1"/>
</dbReference>
<proteinExistence type="predicted"/>
<evidence type="ECO:0000256" key="2">
    <source>
        <dbReference type="PROSITE-ProRule" id="PRU00110"/>
    </source>
</evidence>
<dbReference type="GO" id="GO:0000160">
    <property type="term" value="P:phosphorelay signal transduction system"/>
    <property type="evidence" value="ECO:0007669"/>
    <property type="project" value="UniProtKB-KW"/>
</dbReference>
<dbReference type="AlphaFoldDB" id="A0A6B3NQT3"/>
<dbReference type="InterPro" id="IPR036641">
    <property type="entry name" value="HPT_dom_sf"/>
</dbReference>
<organism evidence="5 7">
    <name type="scientific">Pseudomonas brassicae</name>
    <dbReference type="NCBI Taxonomy" id="2708063"/>
    <lineage>
        <taxon>Bacteria</taxon>
        <taxon>Pseudomonadati</taxon>
        <taxon>Pseudomonadota</taxon>
        <taxon>Gammaproteobacteria</taxon>
        <taxon>Pseudomonadales</taxon>
        <taxon>Pseudomonadaceae</taxon>
        <taxon>Pseudomonas</taxon>
    </lineage>
</organism>
<dbReference type="SMART" id="SM00073">
    <property type="entry name" value="HPT"/>
    <property type="match status" value="1"/>
</dbReference>
<keyword evidence="7" id="KW-1185">Reference proteome</keyword>
<reference evidence="6 7" key="1">
    <citation type="submission" date="2020-02" db="EMBL/GenBank/DDBJ databases">
        <title>Broccoli isolated Pseudomonas sp.</title>
        <authorList>
            <person name="Fujikawa T."/>
            <person name="Sawada H."/>
        </authorList>
    </citation>
    <scope>NUCLEOTIDE SEQUENCE [LARGE SCALE GENOMIC DNA]</scope>
    <source>
        <strain evidence="5 7">MAFF212427</strain>
        <strain evidence="4 6">MAFF212428</strain>
    </source>
</reference>
<sequence length="124" mass="14020">MSDQQIDDKVLGELREVMGDQYVALLDTFLDDCEKRMAQLKSANDAKDAEGLCYAAHSFKGSCSNMGAATLAELCRQLEERIKVRPLLGVEDLIGQIAREYHHMRLAYERERQRVALENAGHHV</sequence>
<evidence type="ECO:0000313" key="7">
    <source>
        <dbReference type="Proteomes" id="UP000482634"/>
    </source>
</evidence>
<evidence type="ECO:0000313" key="5">
    <source>
        <dbReference type="EMBL" id="NER64256.1"/>
    </source>
</evidence>
<dbReference type="EMBL" id="JAAHBU010000128">
    <property type="protein sequence ID" value="NER64256.1"/>
    <property type="molecule type" value="Genomic_DNA"/>
</dbReference>
<comment type="caution">
    <text evidence="5">The sequence shown here is derived from an EMBL/GenBank/DDBJ whole genome shotgun (WGS) entry which is preliminary data.</text>
</comment>
<dbReference type="InterPro" id="IPR008207">
    <property type="entry name" value="Sig_transdc_His_kin_Hpt_dom"/>
</dbReference>
<accession>A0A6M0CSW6</accession>
<accession>A0A6B3NQT3</accession>
<feature type="domain" description="HPt" evidence="3">
    <location>
        <begin position="18"/>
        <end position="111"/>
    </location>
</feature>
<name>A0A6B3NQT3_9PSED</name>
<dbReference type="PROSITE" id="PS50894">
    <property type="entry name" value="HPT"/>
    <property type="match status" value="1"/>
</dbReference>
<dbReference type="EMBL" id="JAAHBV010000267">
    <property type="protein sequence ID" value="NER60668.1"/>
    <property type="molecule type" value="Genomic_DNA"/>
</dbReference>
<dbReference type="Proteomes" id="UP000480410">
    <property type="component" value="Unassembled WGS sequence"/>
</dbReference>